<dbReference type="InterPro" id="IPR009218">
    <property type="entry name" value="HD_phosphohydro"/>
</dbReference>
<dbReference type="GO" id="GO:0016787">
    <property type="term" value="F:hydrolase activity"/>
    <property type="evidence" value="ECO:0007669"/>
    <property type="project" value="UniProtKB-KW"/>
</dbReference>
<reference evidence="1 2" key="1">
    <citation type="submission" date="2017-07" db="EMBL/GenBank/DDBJ databases">
        <title>The new phylogeny of genus Mycobacterium.</title>
        <authorList>
            <person name="Tortoli E."/>
            <person name="Trovato A."/>
            <person name="Cirillo D.M."/>
        </authorList>
    </citation>
    <scope>NUCLEOTIDE SEQUENCE [LARGE SCALE GENOMIC DNA]</scope>
    <source>
        <strain evidence="1 2">ATCC 33027</strain>
    </source>
</reference>
<evidence type="ECO:0000313" key="2">
    <source>
        <dbReference type="Proteomes" id="UP000216063"/>
    </source>
</evidence>
<organism evidence="1 2">
    <name type="scientific">Mycolicibacterium sphagni</name>
    <dbReference type="NCBI Taxonomy" id="1786"/>
    <lineage>
        <taxon>Bacteria</taxon>
        <taxon>Bacillati</taxon>
        <taxon>Actinomycetota</taxon>
        <taxon>Actinomycetes</taxon>
        <taxon>Mycobacteriales</taxon>
        <taxon>Mycobacteriaceae</taxon>
        <taxon>Mycolicibacterium</taxon>
    </lineage>
</organism>
<dbReference type="SUPFAM" id="SSF109604">
    <property type="entry name" value="HD-domain/PDEase-like"/>
    <property type="match status" value="1"/>
</dbReference>
<dbReference type="AlphaFoldDB" id="A0A255DF96"/>
<sequence>MQDLVEAWATLLSRHTDNPAVAAVGRDLVASWAEPHRRYHSVDHLRGILGHVEELAEFADDADAVRLAAWYHDAVYAGLPDDEERSARRAEEDLSRLGLQPQLVDEVARLIRLTVTHDPAPGDRNGEVLSDADLAALAVPRDDYVRNTAAIRAEYHHVPDDAFRRGRVQVLVALLGGPGVFRTEYARREWEGPAQGNLRAELATLTG</sequence>
<keyword evidence="2" id="KW-1185">Reference proteome</keyword>
<dbReference type="RefSeq" id="WP_094482462.1">
    <property type="nucleotide sequence ID" value="NZ_JACKSC010000236.1"/>
</dbReference>
<name>A0A255DF96_9MYCO</name>
<protein>
    <submittedName>
        <fullName evidence="1">Metal-dependent phosphohydrolase</fullName>
    </submittedName>
</protein>
<dbReference type="Gene3D" id="1.10.3210.10">
    <property type="entry name" value="Hypothetical protein af1432"/>
    <property type="match status" value="1"/>
</dbReference>
<dbReference type="PANTHER" id="PTHR21174:SF0">
    <property type="entry name" value="HD PHOSPHOHYDROLASE FAMILY PROTEIN-RELATED"/>
    <property type="match status" value="1"/>
</dbReference>
<dbReference type="OrthoDB" id="9808993at2"/>
<proteinExistence type="predicted"/>
<keyword evidence="1" id="KW-0378">Hydrolase</keyword>
<accession>A0A255DF96</accession>
<dbReference type="EMBL" id="NOZR01000017">
    <property type="protein sequence ID" value="OYN77311.1"/>
    <property type="molecule type" value="Genomic_DNA"/>
</dbReference>
<gene>
    <name evidence="1" type="ORF">CG716_19085</name>
</gene>
<evidence type="ECO:0000313" key="1">
    <source>
        <dbReference type="EMBL" id="OYN77311.1"/>
    </source>
</evidence>
<comment type="caution">
    <text evidence="1">The sequence shown here is derived from an EMBL/GenBank/DDBJ whole genome shotgun (WGS) entry which is preliminary data.</text>
</comment>
<dbReference type="PIRSF" id="PIRSF035170">
    <property type="entry name" value="HD_phosphohydro"/>
    <property type="match status" value="1"/>
</dbReference>
<dbReference type="PANTHER" id="PTHR21174">
    <property type="match status" value="1"/>
</dbReference>
<dbReference type="Proteomes" id="UP000216063">
    <property type="component" value="Unassembled WGS sequence"/>
</dbReference>